<dbReference type="EMBL" id="PJQM01001485">
    <property type="protein sequence ID" value="RCI02216.1"/>
    <property type="molecule type" value="Genomic_DNA"/>
</dbReference>
<dbReference type="Proteomes" id="UP000253551">
    <property type="component" value="Unassembled WGS sequence"/>
</dbReference>
<evidence type="ECO:0000256" key="9">
    <source>
        <dbReference type="ARBA" id="ARBA00022919"/>
    </source>
</evidence>
<gene>
    <name evidence="14" type="primary">ISC1_3</name>
    <name evidence="14" type="ORF">CU098_012359</name>
</gene>
<evidence type="ECO:0000313" key="15">
    <source>
        <dbReference type="Proteomes" id="UP000253551"/>
    </source>
</evidence>
<comment type="pathway">
    <text evidence="3">Sphingolipid metabolism.</text>
</comment>
<dbReference type="InterPro" id="IPR038772">
    <property type="entry name" value="Sph/SMPD2-like"/>
</dbReference>
<protein>
    <submittedName>
        <fullName evidence="14">Phospholipase C type enzyme</fullName>
    </submittedName>
</protein>
<sequence>MNIEPDKHLTVLSLNCWGLFVVSKERKFRLQAIADYISQQDYDLVALQEVWMWSDFDTIKETTESVLPYSRYFYSGTLGSGLVLLSRFPIVCSNYVQFTLAGRPLKIFQGDFYVGKGFGSVCVDHPDIGLIDVYTTH</sequence>
<keyword evidence="15" id="KW-1185">Reference proteome</keyword>
<feature type="domain" description="Endonuclease/exonuclease/phosphatase" evidence="13">
    <location>
        <begin position="12"/>
        <end position="123"/>
    </location>
</feature>
<proteinExistence type="inferred from homology"/>
<keyword evidence="6" id="KW-0479">Metal-binding</keyword>
<evidence type="ECO:0000256" key="1">
    <source>
        <dbReference type="ARBA" id="ARBA00004141"/>
    </source>
</evidence>
<keyword evidence="12" id="KW-0472">Membrane</keyword>
<keyword evidence="9" id="KW-0746">Sphingolipid metabolism</keyword>
<dbReference type="PANTHER" id="PTHR16320">
    <property type="entry name" value="SPHINGOMYELINASE FAMILY MEMBER"/>
    <property type="match status" value="1"/>
</dbReference>
<dbReference type="GO" id="GO:0004767">
    <property type="term" value="F:sphingomyelin phosphodiesterase activity"/>
    <property type="evidence" value="ECO:0007669"/>
    <property type="project" value="InterPro"/>
</dbReference>
<evidence type="ECO:0000256" key="3">
    <source>
        <dbReference type="ARBA" id="ARBA00004991"/>
    </source>
</evidence>
<accession>A0A367KJ40</accession>
<dbReference type="InterPro" id="IPR005135">
    <property type="entry name" value="Endo/exonuclease/phosphatase"/>
</dbReference>
<comment type="caution">
    <text evidence="14">The sequence shown here is derived from an EMBL/GenBank/DDBJ whole genome shotgun (WGS) entry which is preliminary data.</text>
</comment>
<dbReference type="GO" id="GO:0046872">
    <property type="term" value="F:metal ion binding"/>
    <property type="evidence" value="ECO:0007669"/>
    <property type="project" value="UniProtKB-KW"/>
</dbReference>
<dbReference type="Gene3D" id="3.60.10.10">
    <property type="entry name" value="Endonuclease/exonuclease/phosphatase"/>
    <property type="match status" value="1"/>
</dbReference>
<comment type="pathway">
    <text evidence="2">Lipid metabolism; sphingolipid metabolism.</text>
</comment>
<comment type="similarity">
    <text evidence="4">Belongs to the neutral sphingomyelinase family.</text>
</comment>
<evidence type="ECO:0000256" key="4">
    <source>
        <dbReference type="ARBA" id="ARBA00006335"/>
    </source>
</evidence>
<dbReference type="STRING" id="4846.A0A367KJ40"/>
<keyword evidence="11" id="KW-0443">Lipid metabolism</keyword>
<reference evidence="14 15" key="1">
    <citation type="journal article" date="2018" name="G3 (Bethesda)">
        <title>Phylogenetic and Phylogenomic Definition of Rhizopus Species.</title>
        <authorList>
            <person name="Gryganskyi A.P."/>
            <person name="Golan J."/>
            <person name="Dolatabadi S."/>
            <person name="Mondo S."/>
            <person name="Robb S."/>
            <person name="Idnurm A."/>
            <person name="Muszewska A."/>
            <person name="Steczkiewicz K."/>
            <person name="Masonjones S."/>
            <person name="Liao H.L."/>
            <person name="Gajdeczka M.T."/>
            <person name="Anike F."/>
            <person name="Vuek A."/>
            <person name="Anishchenko I.M."/>
            <person name="Voigt K."/>
            <person name="de Hoog G.S."/>
            <person name="Smith M.E."/>
            <person name="Heitman J."/>
            <person name="Vilgalys R."/>
            <person name="Stajich J.E."/>
        </authorList>
    </citation>
    <scope>NUCLEOTIDE SEQUENCE [LARGE SCALE GENOMIC DNA]</scope>
    <source>
        <strain evidence="14 15">LSU 92-RS-03</strain>
    </source>
</reference>
<keyword evidence="5" id="KW-0812">Transmembrane</keyword>
<comment type="subcellular location">
    <subcellularLocation>
        <location evidence="1">Membrane</location>
        <topology evidence="1">Multi-pass membrane protein</topology>
    </subcellularLocation>
</comment>
<dbReference type="GO" id="GO:0016020">
    <property type="term" value="C:membrane"/>
    <property type="evidence" value="ECO:0007669"/>
    <property type="project" value="UniProtKB-SubCell"/>
</dbReference>
<evidence type="ECO:0000259" key="13">
    <source>
        <dbReference type="Pfam" id="PF03372"/>
    </source>
</evidence>
<evidence type="ECO:0000256" key="5">
    <source>
        <dbReference type="ARBA" id="ARBA00022692"/>
    </source>
</evidence>
<keyword evidence="8" id="KW-0460">Magnesium</keyword>
<keyword evidence="10" id="KW-1133">Transmembrane helix</keyword>
<dbReference type="GO" id="GO:0006665">
    <property type="term" value="P:sphingolipid metabolic process"/>
    <property type="evidence" value="ECO:0007669"/>
    <property type="project" value="UniProtKB-KW"/>
</dbReference>
<dbReference type="SUPFAM" id="SSF56219">
    <property type="entry name" value="DNase I-like"/>
    <property type="match status" value="1"/>
</dbReference>
<evidence type="ECO:0000313" key="14">
    <source>
        <dbReference type="EMBL" id="RCI02216.1"/>
    </source>
</evidence>
<evidence type="ECO:0000256" key="2">
    <source>
        <dbReference type="ARBA" id="ARBA00004760"/>
    </source>
</evidence>
<evidence type="ECO:0000256" key="12">
    <source>
        <dbReference type="ARBA" id="ARBA00023136"/>
    </source>
</evidence>
<evidence type="ECO:0000256" key="10">
    <source>
        <dbReference type="ARBA" id="ARBA00022989"/>
    </source>
</evidence>
<organism evidence="14 15">
    <name type="scientific">Rhizopus stolonifer</name>
    <name type="common">Rhizopus nigricans</name>
    <dbReference type="NCBI Taxonomy" id="4846"/>
    <lineage>
        <taxon>Eukaryota</taxon>
        <taxon>Fungi</taxon>
        <taxon>Fungi incertae sedis</taxon>
        <taxon>Mucoromycota</taxon>
        <taxon>Mucoromycotina</taxon>
        <taxon>Mucoromycetes</taxon>
        <taxon>Mucorales</taxon>
        <taxon>Mucorineae</taxon>
        <taxon>Rhizopodaceae</taxon>
        <taxon>Rhizopus</taxon>
    </lineage>
</organism>
<dbReference type="Pfam" id="PF03372">
    <property type="entry name" value="Exo_endo_phos"/>
    <property type="match status" value="1"/>
</dbReference>
<name>A0A367KJ40_RHIST</name>
<evidence type="ECO:0000256" key="7">
    <source>
        <dbReference type="ARBA" id="ARBA00022801"/>
    </source>
</evidence>
<dbReference type="PANTHER" id="PTHR16320:SF24">
    <property type="entry name" value="PHOSPHODIESTERASE, PUTATIVE-RELATED"/>
    <property type="match status" value="1"/>
</dbReference>
<keyword evidence="7" id="KW-0378">Hydrolase</keyword>
<feature type="non-terminal residue" evidence="14">
    <location>
        <position position="137"/>
    </location>
</feature>
<evidence type="ECO:0000256" key="6">
    <source>
        <dbReference type="ARBA" id="ARBA00022723"/>
    </source>
</evidence>
<dbReference type="AlphaFoldDB" id="A0A367KJ40"/>
<evidence type="ECO:0000256" key="8">
    <source>
        <dbReference type="ARBA" id="ARBA00022842"/>
    </source>
</evidence>
<evidence type="ECO:0000256" key="11">
    <source>
        <dbReference type="ARBA" id="ARBA00023098"/>
    </source>
</evidence>
<dbReference type="OrthoDB" id="387657at2759"/>
<dbReference type="InterPro" id="IPR036691">
    <property type="entry name" value="Endo/exonu/phosph_ase_sf"/>
</dbReference>